<dbReference type="InterPro" id="IPR052360">
    <property type="entry name" value="Transcr_Regulatory_Proteins"/>
</dbReference>
<evidence type="ECO:0000256" key="2">
    <source>
        <dbReference type="ARBA" id="ARBA00022833"/>
    </source>
</evidence>
<dbReference type="Proteomes" id="UP000186955">
    <property type="component" value="Unassembled WGS sequence"/>
</dbReference>
<dbReference type="STRING" id="1316194.A0A1Q5U1D4"/>
<keyword evidence="5" id="KW-0804">Transcription</keyword>
<keyword evidence="3" id="KW-0805">Transcription regulation</keyword>
<keyword evidence="6" id="KW-0539">Nucleus</keyword>
<dbReference type="GO" id="GO:0046872">
    <property type="term" value="F:metal ion binding"/>
    <property type="evidence" value="ECO:0007669"/>
    <property type="project" value="UniProtKB-KW"/>
</dbReference>
<dbReference type="PANTHER" id="PTHR36206:SF14">
    <property type="entry name" value="ZN(2)-C6 FUNGAL-TYPE DOMAIN-CONTAINING PROTEIN-RELATED"/>
    <property type="match status" value="1"/>
</dbReference>
<keyword evidence="2" id="KW-0862">Zinc</keyword>
<keyword evidence="1" id="KW-0479">Metal-binding</keyword>
<dbReference type="GO" id="GO:0003677">
    <property type="term" value="F:DNA binding"/>
    <property type="evidence" value="ECO:0007669"/>
    <property type="project" value="UniProtKB-KW"/>
</dbReference>
<name>A0A1Q5U1D4_9EURO</name>
<dbReference type="EMBL" id="MNBE01000598">
    <property type="protein sequence ID" value="OKP06267.1"/>
    <property type="molecule type" value="Genomic_DNA"/>
</dbReference>
<evidence type="ECO:0008006" key="9">
    <source>
        <dbReference type="Google" id="ProtNLM"/>
    </source>
</evidence>
<dbReference type="PANTHER" id="PTHR36206">
    <property type="entry name" value="ASPERCRYPTIN BIOSYNTHESIS CLUSTER-SPECIFIC TRANSCRIPTION REGULATOR ATNN-RELATED"/>
    <property type="match status" value="1"/>
</dbReference>
<proteinExistence type="predicted"/>
<gene>
    <name evidence="7" type="ORF">PENSUB_6257</name>
</gene>
<evidence type="ECO:0000256" key="1">
    <source>
        <dbReference type="ARBA" id="ARBA00022723"/>
    </source>
</evidence>
<sequence length="464" mass="50904">MAIDFWTGVVPQLCRTEPAVWDAMIAISGLFEHPDQCADFSLLRAEEKSSHHLNQAQQDALAWYSRSISRIHSQIELGKADPFIALISCVLFICIETIQGRMEEALILYNQGVRLILDLRTQVAFGGVSATNAALLEQKIIPLFLRLGTISLTISGVQPSELFAVAEKETGASRFTSISSARTAITVLATEVMLFDREARVHLDTVGCEAFVSQDMLAKKQCLQAQLDDWLRAYNCLCESISAESSSSLTFEPVLLTYHAAASILLSGCLTSSETVYDAHIADFVTIIQQADLVLSASAGPDGSQPPFTFEMGVGIPLFLTSMKCRETSLRHRALQLLQQAPPMQGFFKCTPVALLAGNLMRLEEDYASMMCEEGRETLAYDSPPSIAEALSIQSMPGFIPEEARLSFCGIFRPANGFPPDIAESDVAGWGRDPDQLFLHYSRKKFDATSGVWQQVSEIVPLEA</sequence>
<protein>
    <recommendedName>
        <fullName evidence="9">C6 zinc finger domain protein</fullName>
    </recommendedName>
</protein>
<organism evidence="7 8">
    <name type="scientific">Penicillium subrubescens</name>
    <dbReference type="NCBI Taxonomy" id="1316194"/>
    <lineage>
        <taxon>Eukaryota</taxon>
        <taxon>Fungi</taxon>
        <taxon>Dikarya</taxon>
        <taxon>Ascomycota</taxon>
        <taxon>Pezizomycotina</taxon>
        <taxon>Eurotiomycetes</taxon>
        <taxon>Eurotiomycetidae</taxon>
        <taxon>Eurotiales</taxon>
        <taxon>Aspergillaceae</taxon>
        <taxon>Penicillium</taxon>
    </lineage>
</organism>
<evidence type="ECO:0000313" key="8">
    <source>
        <dbReference type="Proteomes" id="UP000186955"/>
    </source>
</evidence>
<comment type="caution">
    <text evidence="7">The sequence shown here is derived from an EMBL/GenBank/DDBJ whole genome shotgun (WGS) entry which is preliminary data.</text>
</comment>
<dbReference type="AlphaFoldDB" id="A0A1Q5U1D4"/>
<keyword evidence="8" id="KW-1185">Reference proteome</keyword>
<evidence type="ECO:0000313" key="7">
    <source>
        <dbReference type="EMBL" id="OKP06267.1"/>
    </source>
</evidence>
<evidence type="ECO:0000256" key="6">
    <source>
        <dbReference type="ARBA" id="ARBA00023242"/>
    </source>
</evidence>
<evidence type="ECO:0000256" key="5">
    <source>
        <dbReference type="ARBA" id="ARBA00023163"/>
    </source>
</evidence>
<keyword evidence="4" id="KW-0238">DNA-binding</keyword>
<evidence type="ECO:0000256" key="3">
    <source>
        <dbReference type="ARBA" id="ARBA00023015"/>
    </source>
</evidence>
<reference evidence="7 8" key="1">
    <citation type="submission" date="2016-10" db="EMBL/GenBank/DDBJ databases">
        <title>Genome sequence of the ascomycete fungus Penicillium subrubescens.</title>
        <authorList>
            <person name="De Vries R.P."/>
            <person name="Peng M."/>
            <person name="Dilokpimol A."/>
            <person name="Hilden K."/>
            <person name="Makela M.R."/>
            <person name="Grigoriev I."/>
            <person name="Riley R."/>
            <person name="Granchi Z."/>
        </authorList>
    </citation>
    <scope>NUCLEOTIDE SEQUENCE [LARGE SCALE GENOMIC DNA]</scope>
    <source>
        <strain evidence="7 8">CBS 132785</strain>
    </source>
</reference>
<evidence type="ECO:0000256" key="4">
    <source>
        <dbReference type="ARBA" id="ARBA00023125"/>
    </source>
</evidence>
<accession>A0A1Q5U1D4</accession>